<dbReference type="RefSeq" id="WP_179549093.1">
    <property type="nucleotide sequence ID" value="NZ_BSEW01000002.1"/>
</dbReference>
<gene>
    <name evidence="2" type="ORF">BJ984_003463</name>
</gene>
<organism evidence="2 3">
    <name type="scientific">Herbiconiux flava</name>
    <dbReference type="NCBI Taxonomy" id="881268"/>
    <lineage>
        <taxon>Bacteria</taxon>
        <taxon>Bacillati</taxon>
        <taxon>Actinomycetota</taxon>
        <taxon>Actinomycetes</taxon>
        <taxon>Micrococcales</taxon>
        <taxon>Microbacteriaceae</taxon>
        <taxon>Herbiconiux</taxon>
    </lineage>
</organism>
<dbReference type="EMBL" id="JACCBM010000001">
    <property type="protein sequence ID" value="NYD72305.1"/>
    <property type="molecule type" value="Genomic_DNA"/>
</dbReference>
<comment type="caution">
    <text evidence="2">The sequence shown here is derived from an EMBL/GenBank/DDBJ whole genome shotgun (WGS) entry which is preliminary data.</text>
</comment>
<sequence length="121" mass="13344">MNDLTITINGSHKAHEQAPDQLRRLALVFLDAEQTFDNFEQSDALLKTAAQLRFVATMVEGGQADTDTGLLWIGAAHRLLLALDAARMSDAVHESRAQRRVPKPSDTMAAKRAYAQTRKAN</sequence>
<dbReference type="AlphaFoldDB" id="A0A852SUA3"/>
<feature type="region of interest" description="Disordered" evidence="1">
    <location>
        <begin position="94"/>
        <end position="121"/>
    </location>
</feature>
<protein>
    <submittedName>
        <fullName evidence="2">Uncharacterized protein</fullName>
    </submittedName>
</protein>
<evidence type="ECO:0000313" key="2">
    <source>
        <dbReference type="EMBL" id="NYD72305.1"/>
    </source>
</evidence>
<keyword evidence="3" id="KW-1185">Reference proteome</keyword>
<reference evidence="2 3" key="1">
    <citation type="submission" date="2020-07" db="EMBL/GenBank/DDBJ databases">
        <title>Sequencing the genomes of 1000 actinobacteria strains.</title>
        <authorList>
            <person name="Klenk H.-P."/>
        </authorList>
    </citation>
    <scope>NUCLEOTIDE SEQUENCE [LARGE SCALE GENOMIC DNA]</scope>
    <source>
        <strain evidence="2 3">DSM 26474</strain>
    </source>
</reference>
<evidence type="ECO:0000313" key="3">
    <source>
        <dbReference type="Proteomes" id="UP000549913"/>
    </source>
</evidence>
<dbReference type="Proteomes" id="UP000549913">
    <property type="component" value="Unassembled WGS sequence"/>
</dbReference>
<proteinExistence type="predicted"/>
<accession>A0A852SUA3</accession>
<name>A0A852SUA3_9MICO</name>
<evidence type="ECO:0000256" key="1">
    <source>
        <dbReference type="SAM" id="MobiDB-lite"/>
    </source>
</evidence>